<dbReference type="InterPro" id="IPR029039">
    <property type="entry name" value="Flavoprotein-like_sf"/>
</dbReference>
<dbReference type="PANTHER" id="PTHR32145:SF32">
    <property type="entry name" value="DIFLAVIN FLAVOPROTEIN A 4-RELATED"/>
    <property type="match status" value="1"/>
</dbReference>
<dbReference type="SUPFAM" id="SSF52218">
    <property type="entry name" value="Flavoproteins"/>
    <property type="match status" value="1"/>
</dbReference>
<dbReference type="GO" id="GO:0016646">
    <property type="term" value="F:oxidoreductase activity, acting on the CH-NH group of donors, NAD or NADP as acceptor"/>
    <property type="evidence" value="ECO:0007669"/>
    <property type="project" value="UniProtKB-ARBA"/>
</dbReference>
<dbReference type="Gene3D" id="3.40.50.360">
    <property type="match status" value="1"/>
</dbReference>
<comment type="caution">
    <text evidence="4">The sequence shown here is derived from an EMBL/GenBank/DDBJ whole genome shotgun (WGS) entry which is preliminary data.</text>
</comment>
<evidence type="ECO:0000256" key="2">
    <source>
        <dbReference type="ARBA" id="ARBA00022982"/>
    </source>
</evidence>
<proteinExistence type="predicted"/>
<dbReference type="Gene3D" id="2.30.110.10">
    <property type="entry name" value="Electron Transport, Fmn-binding Protein, Chain A"/>
    <property type="match status" value="1"/>
</dbReference>
<gene>
    <name evidence="4" type="ORF">CK510_12890</name>
</gene>
<sequence>GFIMGSPTLGGHAPTPIQTALGIVLSNAAKTKLAGVFGSFGWSGEAIDLLESKLKDGGYRFGFDPIRVKFKPDEKVLQKSEEAGTDFAQAIKRVNKVRTASTPASSLEQAVGRILGSLSVVTAKQGDVSSAMLASWISQASFSPPGLTISVAKDRALEPLMHSGSPFAVNILAEGKELRKHFMKSYSPAQDRFAGIDIQEAANGAPVLSGALAYLECTVKDRMEVGDHWLVYATVDDGKVLNQDSVTAVHYRKSGSHY</sequence>
<organism evidence="4 5">
    <name type="scientific">Brunnivagina elsteri CCALA 953</name>
    <dbReference type="NCBI Taxonomy" id="987040"/>
    <lineage>
        <taxon>Bacteria</taxon>
        <taxon>Bacillati</taxon>
        <taxon>Cyanobacteriota</taxon>
        <taxon>Cyanophyceae</taxon>
        <taxon>Nostocales</taxon>
        <taxon>Calotrichaceae</taxon>
        <taxon>Brunnivagina</taxon>
    </lineage>
</organism>
<dbReference type="AlphaFoldDB" id="A0A2A2TIQ2"/>
<dbReference type="Proteomes" id="UP000218238">
    <property type="component" value="Unassembled WGS sequence"/>
</dbReference>
<protein>
    <submittedName>
        <fullName evidence="4">Flavin oxidoreductase</fullName>
    </submittedName>
</protein>
<keyword evidence="5" id="KW-1185">Reference proteome</keyword>
<evidence type="ECO:0000313" key="5">
    <source>
        <dbReference type="Proteomes" id="UP000218238"/>
    </source>
</evidence>
<dbReference type="SMART" id="SM00903">
    <property type="entry name" value="Flavin_Reduct"/>
    <property type="match status" value="1"/>
</dbReference>
<dbReference type="GO" id="GO:0010181">
    <property type="term" value="F:FMN binding"/>
    <property type="evidence" value="ECO:0007669"/>
    <property type="project" value="InterPro"/>
</dbReference>
<dbReference type="InterPro" id="IPR012349">
    <property type="entry name" value="Split_barrel_FMN-bd"/>
</dbReference>
<dbReference type="SUPFAM" id="SSF50475">
    <property type="entry name" value="FMN-binding split barrel"/>
    <property type="match status" value="1"/>
</dbReference>
<accession>A0A2A2TIQ2</accession>
<reference evidence="4 5" key="1">
    <citation type="submission" date="2017-08" db="EMBL/GenBank/DDBJ databases">
        <title>Draft genome sequence of filamentous cyanobacterium Calothrix elsteri CCALA 953.</title>
        <authorList>
            <person name="Gagunashvili A.N."/>
            <person name="Elster J."/>
            <person name="Andresson O.S."/>
        </authorList>
    </citation>
    <scope>NUCLEOTIDE SEQUENCE [LARGE SCALE GENOMIC DNA]</scope>
    <source>
        <strain evidence="4 5">CCALA 953</strain>
    </source>
</reference>
<dbReference type="EMBL" id="NTFS01000124">
    <property type="protein sequence ID" value="PAX53983.1"/>
    <property type="molecule type" value="Genomic_DNA"/>
</dbReference>
<evidence type="ECO:0000256" key="1">
    <source>
        <dbReference type="ARBA" id="ARBA00022448"/>
    </source>
</evidence>
<name>A0A2A2TIQ2_9CYAN</name>
<dbReference type="RefSeq" id="WP_211293185.1">
    <property type="nucleotide sequence ID" value="NZ_NTFS01000124.1"/>
</dbReference>
<feature type="non-terminal residue" evidence="4">
    <location>
        <position position="1"/>
    </location>
</feature>
<dbReference type="Pfam" id="PF01613">
    <property type="entry name" value="Flavin_Reduct"/>
    <property type="match status" value="1"/>
</dbReference>
<keyword evidence="2" id="KW-0249">Electron transport</keyword>
<feature type="domain" description="Flavin reductase like" evidence="3">
    <location>
        <begin position="111"/>
        <end position="258"/>
    </location>
</feature>
<keyword evidence="1" id="KW-0813">Transport</keyword>
<evidence type="ECO:0000313" key="4">
    <source>
        <dbReference type="EMBL" id="PAX53983.1"/>
    </source>
</evidence>
<evidence type="ECO:0000259" key="3">
    <source>
        <dbReference type="SMART" id="SM00903"/>
    </source>
</evidence>
<dbReference type="PANTHER" id="PTHR32145">
    <property type="entry name" value="DIFLAVIN FLAVOPROTEIN A 2-RELATED"/>
    <property type="match status" value="1"/>
</dbReference>
<dbReference type="InterPro" id="IPR002563">
    <property type="entry name" value="Flavin_Rdtase-like_dom"/>
</dbReference>
<dbReference type="InterPro" id="IPR051285">
    <property type="entry name" value="NADH_oxidoreductase_modular"/>
</dbReference>